<evidence type="ECO:0000256" key="1">
    <source>
        <dbReference type="ARBA" id="ARBA00006018"/>
    </source>
</evidence>
<dbReference type="EMBL" id="BSOW01000030">
    <property type="protein sequence ID" value="GLR90070.1"/>
    <property type="molecule type" value="Genomic_DNA"/>
</dbReference>
<comment type="similarity">
    <text evidence="1">Belongs to the HupF/HypC family.</text>
</comment>
<dbReference type="PRINTS" id="PR00445">
    <property type="entry name" value="HUPFHYPC"/>
</dbReference>
<comment type="caution">
    <text evidence="2">The sequence shown here is derived from an EMBL/GenBank/DDBJ whole genome shotgun (WGS) entry which is preliminary data.</text>
</comment>
<evidence type="ECO:0000313" key="2">
    <source>
        <dbReference type="EMBL" id="GLR90070.1"/>
    </source>
</evidence>
<sequence>MCLGLPMTIIETDGISALCEFRGKRRLVWVFLLSGPIAGAKVLVHVDTAVRLLDDEEAQLIGDAIEGIGAALSEEDCDRFFADLIDREPKLPVHLRLDQACGHLRHPNTNRVTNTDLKETTVEAGGQACDSR</sequence>
<evidence type="ECO:0008006" key="4">
    <source>
        <dbReference type="Google" id="ProtNLM"/>
    </source>
</evidence>
<dbReference type="Gene3D" id="2.30.30.140">
    <property type="match status" value="1"/>
</dbReference>
<organism evidence="2 3">
    <name type="scientific">Bradyrhizobium iriomotense</name>
    <dbReference type="NCBI Taxonomy" id="441950"/>
    <lineage>
        <taxon>Bacteria</taxon>
        <taxon>Pseudomonadati</taxon>
        <taxon>Pseudomonadota</taxon>
        <taxon>Alphaproteobacteria</taxon>
        <taxon>Hyphomicrobiales</taxon>
        <taxon>Nitrobacteraceae</taxon>
        <taxon>Bradyrhizobium</taxon>
    </lineage>
</organism>
<protein>
    <recommendedName>
        <fullName evidence="4">Hydrogenase</fullName>
    </recommendedName>
</protein>
<dbReference type="PANTHER" id="PTHR35177">
    <property type="entry name" value="HYDROGENASE MATURATION FACTOR HYBG"/>
    <property type="match status" value="1"/>
</dbReference>
<dbReference type="PANTHER" id="PTHR35177:SF2">
    <property type="entry name" value="HYDROGENASE MATURATION FACTOR HYBG"/>
    <property type="match status" value="1"/>
</dbReference>
<accession>A0ABQ6BAV2</accession>
<reference evidence="3" key="1">
    <citation type="journal article" date="2019" name="Int. J. Syst. Evol. Microbiol.">
        <title>The Global Catalogue of Microorganisms (GCM) 10K type strain sequencing project: providing services to taxonomists for standard genome sequencing and annotation.</title>
        <authorList>
            <consortium name="The Broad Institute Genomics Platform"/>
            <consortium name="The Broad Institute Genome Sequencing Center for Infectious Disease"/>
            <person name="Wu L."/>
            <person name="Ma J."/>
        </authorList>
    </citation>
    <scope>NUCLEOTIDE SEQUENCE [LARGE SCALE GENOMIC DNA]</scope>
    <source>
        <strain evidence="3">NBRC 102520</strain>
    </source>
</reference>
<evidence type="ECO:0000313" key="3">
    <source>
        <dbReference type="Proteomes" id="UP001156905"/>
    </source>
</evidence>
<dbReference type="Proteomes" id="UP001156905">
    <property type="component" value="Unassembled WGS sequence"/>
</dbReference>
<dbReference type="Pfam" id="PF01455">
    <property type="entry name" value="HupF_HypC"/>
    <property type="match status" value="1"/>
</dbReference>
<dbReference type="InterPro" id="IPR001109">
    <property type="entry name" value="Hydrogenase_HupF/HypC"/>
</dbReference>
<proteinExistence type="inferred from homology"/>
<name>A0ABQ6BAV2_9BRAD</name>
<keyword evidence="3" id="KW-1185">Reference proteome</keyword>
<gene>
    <name evidence="2" type="ORF">GCM10007857_67840</name>
</gene>
<dbReference type="NCBIfam" id="TIGR00074">
    <property type="entry name" value="hypC_hupF"/>
    <property type="match status" value="1"/>
</dbReference>
<dbReference type="SUPFAM" id="SSF159127">
    <property type="entry name" value="HupF/HypC-like"/>
    <property type="match status" value="1"/>
</dbReference>